<evidence type="ECO:0000256" key="2">
    <source>
        <dbReference type="ARBA" id="ARBA00022723"/>
    </source>
</evidence>
<dbReference type="InterPro" id="IPR052571">
    <property type="entry name" value="Mt_RNA_Methyltransferase"/>
</dbReference>
<dbReference type="Proteomes" id="UP000027456">
    <property type="component" value="Unassembled WGS sequence"/>
</dbReference>
<dbReference type="GO" id="GO:0008168">
    <property type="term" value="F:methyltransferase activity"/>
    <property type="evidence" value="ECO:0007669"/>
    <property type="project" value="InterPro"/>
</dbReference>
<keyword evidence="3" id="KW-0809">Transit peptide</keyword>
<feature type="region of interest" description="Disordered" evidence="8">
    <location>
        <begin position="144"/>
        <end position="182"/>
    </location>
</feature>
<evidence type="ECO:0000256" key="3">
    <source>
        <dbReference type="ARBA" id="ARBA00022946"/>
    </source>
</evidence>
<dbReference type="GO" id="GO:0006412">
    <property type="term" value="P:translation"/>
    <property type="evidence" value="ECO:0007669"/>
    <property type="project" value="InterPro"/>
</dbReference>
<comment type="caution">
    <text evidence="9">The sequence shown here is derived from an EMBL/GenBank/DDBJ whole genome shotgun (WGS) entry which is preliminary data.</text>
</comment>
<protein>
    <submittedName>
        <fullName evidence="9">Small ribosomal subunit Rsm22</fullName>
    </submittedName>
</protein>
<feature type="region of interest" description="Disordered" evidence="8">
    <location>
        <begin position="75"/>
        <end position="98"/>
    </location>
</feature>
<reference evidence="9 10" key="1">
    <citation type="submission" date="2013-12" db="EMBL/GenBank/DDBJ databases">
        <authorList>
            <person name="Cubeta M."/>
            <person name="Pakala S."/>
            <person name="Fedorova N."/>
            <person name="Thomas E."/>
            <person name="Dean R."/>
            <person name="Jabaji S."/>
            <person name="Neate S."/>
            <person name="Toda T."/>
            <person name="Tavantzis S."/>
            <person name="Vilgalys R."/>
            <person name="Bharathan N."/>
            <person name="Pakala S."/>
            <person name="Losada L.S."/>
            <person name="Zafar N."/>
            <person name="Nierman W."/>
        </authorList>
    </citation>
    <scope>NUCLEOTIDE SEQUENCE [LARGE SCALE GENOMIC DNA]</scope>
    <source>
        <strain evidence="9 10">123E</strain>
    </source>
</reference>
<name>A0A074S2E6_9AGAM</name>
<sequence length="859" mass="94791">MSFRATLTKLRQNAINAQHMPNAPLQLDPALSQLLHDTDLSLLRKFRHGSKHYVERAELQVEEADVVSNLPPDYEGYDITEREEGVSEPSYWDGPREERRSPAAVYGTKHVGMVVLPWELEHAVGRVVEESDKHQLRSDAKRLFLYPTPPNIQPATSSSGPSRSPLRRVGDGRSSNLRPEWQLTTTAPSLTFSTKGNYKTVVQLGPREALAFTTISMPAHYAATANVFREISQRMSGPGRGNDRIETVVDFGGKSGQGLWAALITFREPTTAPETKHDTSDSPDDNANPASWTPISASPHHPRVGPSSTPSIPAPPIPSSVLENAEAGVESDPGQSWTASTLKKYMLLDSRRGLTEMARRLVKETDMGGCEVLYQDYWGKNTQLPIPERSLALCAFTLSEIPSGTARKRMVIEMWDSGAEWMVVIDHGTTSGFDSVAQARELLLELGRQELNSQSEGQEGSRERGSHVVAPCPHSHACPLHSSPNTRDICHFTQRVQAPPFLRHTKHSDEGHEDVAYSYVVIRRGQVSVCVVYLLNNTCSISRNLEFLLLASHSQRLYADSHILEQGPMIHHTQKYGSLLADGLVGAVGRESAEKALLDENSGKSKRKSQTRGRGRDRRGRQVLEVGADGVWSGMIDTGAMEQEEVGAGRNDPSQTQEPAESNGKVSEEEALRSAIGTWPRIIYPPMKRSGHVIMDTCTNQGSIARITIPRSQGKQAYYDARKANWGDAFPHPPRITPLIRTRGIRRLGPAHSATTADGSNVESESSEPHGLSNNNDGIEGDRIDVMEVGAESSRTKVKDKAKRKSLREARRRAASTDYTRSSAEMNDWLDEEAGQLAGQIQVEMERNWVESQSKKGAE</sequence>
<dbReference type="AlphaFoldDB" id="A0A074S2E6"/>
<evidence type="ECO:0000256" key="1">
    <source>
        <dbReference type="ARBA" id="ARBA00004173"/>
    </source>
</evidence>
<dbReference type="EMBL" id="AZST01000061">
    <property type="protein sequence ID" value="KEP53424.1"/>
    <property type="molecule type" value="Genomic_DNA"/>
</dbReference>
<evidence type="ECO:0000256" key="5">
    <source>
        <dbReference type="ARBA" id="ARBA00023014"/>
    </source>
</evidence>
<feature type="compositionally biased region" description="Basic residues" evidence="8">
    <location>
        <begin position="604"/>
        <end position="621"/>
    </location>
</feature>
<evidence type="ECO:0000256" key="7">
    <source>
        <dbReference type="ARBA" id="ARBA00045681"/>
    </source>
</evidence>
<feature type="compositionally biased region" description="Polar residues" evidence="8">
    <location>
        <begin position="753"/>
        <end position="764"/>
    </location>
</feature>
<dbReference type="GO" id="GO:0005763">
    <property type="term" value="C:mitochondrial small ribosomal subunit"/>
    <property type="evidence" value="ECO:0007669"/>
    <property type="project" value="TreeGrafter"/>
</dbReference>
<evidence type="ECO:0000313" key="10">
    <source>
        <dbReference type="Proteomes" id="UP000027456"/>
    </source>
</evidence>
<dbReference type="Pfam" id="PF09243">
    <property type="entry name" value="Rsm22"/>
    <property type="match status" value="2"/>
</dbReference>
<comment type="function">
    <text evidence="7">Mitochondrial ribosome (mitoribosome) assembly factor. Binds at the interface of the head and body domains of the mitochondrial small ribosomal subunit (mt-SSU), occluding the mRNA channel and preventing compaction of the head domain towards the body. Probable inactive methyltransferase: retains the characteristic folding and ability to bind S-adenosyl-L-methionine, but it probably lost its methyltransferase activity.</text>
</comment>
<organism evidence="9 10">
    <name type="scientific">Rhizoctonia solani 123E</name>
    <dbReference type="NCBI Taxonomy" id="1423351"/>
    <lineage>
        <taxon>Eukaryota</taxon>
        <taxon>Fungi</taxon>
        <taxon>Dikarya</taxon>
        <taxon>Basidiomycota</taxon>
        <taxon>Agaricomycotina</taxon>
        <taxon>Agaricomycetes</taxon>
        <taxon>Cantharellales</taxon>
        <taxon>Ceratobasidiaceae</taxon>
        <taxon>Rhizoctonia</taxon>
    </lineage>
</organism>
<keyword evidence="4" id="KW-0408">Iron</keyword>
<evidence type="ECO:0000256" key="4">
    <source>
        <dbReference type="ARBA" id="ARBA00023004"/>
    </source>
</evidence>
<proteinExistence type="predicted"/>
<dbReference type="InterPro" id="IPR015324">
    <property type="entry name" value="Ribosomal_Rsm22-like"/>
</dbReference>
<keyword evidence="10" id="KW-1185">Reference proteome</keyword>
<accession>A0A074S2E6</accession>
<comment type="subcellular location">
    <subcellularLocation>
        <location evidence="1">Mitochondrion</location>
    </subcellularLocation>
</comment>
<feature type="region of interest" description="Disordered" evidence="8">
    <location>
        <begin position="595"/>
        <end position="623"/>
    </location>
</feature>
<dbReference type="OrthoDB" id="421327at2759"/>
<feature type="region of interest" description="Disordered" evidence="8">
    <location>
        <begin position="751"/>
        <end position="823"/>
    </location>
</feature>
<dbReference type="PANTHER" id="PTHR13184:SF5">
    <property type="entry name" value="METHYLTRANSFERASE-LIKE PROTEIN 17, MITOCHONDRIAL"/>
    <property type="match status" value="1"/>
</dbReference>
<keyword evidence="2" id="KW-0479">Metal-binding</keyword>
<feature type="region of interest" description="Disordered" evidence="8">
    <location>
        <begin position="645"/>
        <end position="669"/>
    </location>
</feature>
<dbReference type="STRING" id="1423351.A0A074S2E6"/>
<keyword evidence="5" id="KW-0411">Iron-sulfur</keyword>
<dbReference type="GO" id="GO:0003735">
    <property type="term" value="F:structural constituent of ribosome"/>
    <property type="evidence" value="ECO:0007669"/>
    <property type="project" value="TreeGrafter"/>
</dbReference>
<evidence type="ECO:0000256" key="8">
    <source>
        <dbReference type="SAM" id="MobiDB-lite"/>
    </source>
</evidence>
<dbReference type="HOGENOM" id="CLU_019579_0_0_1"/>
<dbReference type="PANTHER" id="PTHR13184">
    <property type="entry name" value="37S RIBOSOMAL PROTEIN S22"/>
    <property type="match status" value="1"/>
</dbReference>
<feature type="compositionally biased region" description="Polar residues" evidence="8">
    <location>
        <begin position="173"/>
        <end position="182"/>
    </location>
</feature>
<dbReference type="GO" id="GO:0046872">
    <property type="term" value="F:metal ion binding"/>
    <property type="evidence" value="ECO:0007669"/>
    <property type="project" value="UniProtKB-KW"/>
</dbReference>
<evidence type="ECO:0000256" key="6">
    <source>
        <dbReference type="ARBA" id="ARBA00023128"/>
    </source>
</evidence>
<dbReference type="GO" id="GO:0051536">
    <property type="term" value="F:iron-sulfur cluster binding"/>
    <property type="evidence" value="ECO:0007669"/>
    <property type="project" value="UniProtKB-KW"/>
</dbReference>
<feature type="region of interest" description="Disordered" evidence="8">
    <location>
        <begin position="270"/>
        <end position="336"/>
    </location>
</feature>
<keyword evidence="6" id="KW-0496">Mitochondrion</keyword>
<feature type="compositionally biased region" description="Low complexity" evidence="8">
    <location>
        <begin position="154"/>
        <end position="164"/>
    </location>
</feature>
<evidence type="ECO:0000313" key="9">
    <source>
        <dbReference type="EMBL" id="KEP53424.1"/>
    </source>
</evidence>
<gene>
    <name evidence="9" type="ORF">V565_031060</name>
</gene>
<feature type="compositionally biased region" description="Basic residues" evidence="8">
    <location>
        <begin position="800"/>
        <end position="814"/>
    </location>
</feature>